<dbReference type="GO" id="GO:0005886">
    <property type="term" value="C:plasma membrane"/>
    <property type="evidence" value="ECO:0007669"/>
    <property type="project" value="UniProtKB-SubCell"/>
</dbReference>
<evidence type="ECO:0000256" key="7">
    <source>
        <dbReference type="RuleBase" id="RU003879"/>
    </source>
</evidence>
<accession>A0A0D6B102</accession>
<evidence type="ECO:0000256" key="4">
    <source>
        <dbReference type="ARBA" id="ARBA00022692"/>
    </source>
</evidence>
<dbReference type="eggNOG" id="COG0848">
    <property type="taxonomic scope" value="Bacteria"/>
</dbReference>
<dbReference type="AlphaFoldDB" id="A0A0D6B102"/>
<keyword evidence="5 8" id="KW-1133">Transmembrane helix</keyword>
<keyword evidence="6 8" id="KW-0472">Membrane</keyword>
<organism evidence="9 10">
    <name type="scientific">Rhodovulum sulfidophilum</name>
    <name type="common">Rhodobacter sulfidophilus</name>
    <dbReference type="NCBI Taxonomy" id="35806"/>
    <lineage>
        <taxon>Bacteria</taxon>
        <taxon>Pseudomonadati</taxon>
        <taxon>Pseudomonadota</taxon>
        <taxon>Alphaproteobacteria</taxon>
        <taxon>Rhodobacterales</taxon>
        <taxon>Paracoccaceae</taxon>
        <taxon>Rhodovulum</taxon>
    </lineage>
</organism>
<dbReference type="GO" id="GO:0022857">
    <property type="term" value="F:transmembrane transporter activity"/>
    <property type="evidence" value="ECO:0007669"/>
    <property type="project" value="InterPro"/>
</dbReference>
<evidence type="ECO:0000313" key="10">
    <source>
        <dbReference type="Proteomes" id="UP000064912"/>
    </source>
</evidence>
<keyword evidence="7" id="KW-0653">Protein transport</keyword>
<reference evidence="9 10" key="1">
    <citation type="submission" date="2015-02" db="EMBL/GenBank/DDBJ databases">
        <title>Genome sequene of Rhodovulum sulfidophilum DSM 2351.</title>
        <authorList>
            <person name="Nagao N."/>
        </authorList>
    </citation>
    <scope>NUCLEOTIDE SEQUENCE [LARGE SCALE GENOMIC DNA]</scope>
    <source>
        <strain evidence="9 10">DSM 2351</strain>
    </source>
</reference>
<name>A0A0D6B102_RHOSU</name>
<keyword evidence="4 7" id="KW-0812">Transmembrane</keyword>
<proteinExistence type="inferred from homology"/>
<comment type="similarity">
    <text evidence="2 7">Belongs to the ExbD/TolR family.</text>
</comment>
<evidence type="ECO:0000256" key="2">
    <source>
        <dbReference type="ARBA" id="ARBA00005811"/>
    </source>
</evidence>
<evidence type="ECO:0000256" key="5">
    <source>
        <dbReference type="ARBA" id="ARBA00022989"/>
    </source>
</evidence>
<evidence type="ECO:0000256" key="6">
    <source>
        <dbReference type="ARBA" id="ARBA00023136"/>
    </source>
</evidence>
<dbReference type="Proteomes" id="UP000064912">
    <property type="component" value="Chromosome"/>
</dbReference>
<dbReference type="InterPro" id="IPR003400">
    <property type="entry name" value="ExbD"/>
</dbReference>
<dbReference type="KEGG" id="rsu:NHU_01406"/>
<dbReference type="PATRIC" id="fig|35806.4.peg.1452"/>
<feature type="transmembrane region" description="Helical" evidence="8">
    <location>
        <begin position="20"/>
        <end position="39"/>
    </location>
</feature>
<evidence type="ECO:0000256" key="8">
    <source>
        <dbReference type="SAM" id="Phobius"/>
    </source>
</evidence>
<protein>
    <submittedName>
        <fullName evidence="9">Biopolymer transporter ExbD</fullName>
    </submittedName>
</protein>
<sequence>MFTFGEDDRQGTRGESIVPMINVVFLLLIFFLMSARLVPPAPFEAEPPRADGAEPAAGEMLHLSASGDLAFGAARGEAVFAALAARPEAAGPLVIRADAGVEAAALARLAARLTAGGQGPLRLVTVPR</sequence>
<dbReference type="EMBL" id="AP014800">
    <property type="protein sequence ID" value="BAQ68565.1"/>
    <property type="molecule type" value="Genomic_DNA"/>
</dbReference>
<keyword evidence="7" id="KW-0813">Transport</keyword>
<dbReference type="Pfam" id="PF02472">
    <property type="entry name" value="ExbD"/>
    <property type="match status" value="1"/>
</dbReference>
<gene>
    <name evidence="9" type="ORF">NHU_01406</name>
</gene>
<comment type="subcellular location">
    <subcellularLocation>
        <location evidence="1">Cell membrane</location>
        <topology evidence="1">Single-pass membrane protein</topology>
    </subcellularLocation>
    <subcellularLocation>
        <location evidence="7">Cell membrane</location>
        <topology evidence="7">Single-pass type II membrane protein</topology>
    </subcellularLocation>
</comment>
<evidence type="ECO:0000256" key="1">
    <source>
        <dbReference type="ARBA" id="ARBA00004162"/>
    </source>
</evidence>
<evidence type="ECO:0000256" key="3">
    <source>
        <dbReference type="ARBA" id="ARBA00022475"/>
    </source>
</evidence>
<evidence type="ECO:0000313" key="9">
    <source>
        <dbReference type="EMBL" id="BAQ68565.1"/>
    </source>
</evidence>
<keyword evidence="3" id="KW-1003">Cell membrane</keyword>
<dbReference type="GO" id="GO:0015031">
    <property type="term" value="P:protein transport"/>
    <property type="evidence" value="ECO:0007669"/>
    <property type="project" value="UniProtKB-KW"/>
</dbReference>